<protein>
    <submittedName>
        <fullName evidence="2">Uncharacterized protein</fullName>
    </submittedName>
</protein>
<feature type="transmembrane region" description="Helical" evidence="1">
    <location>
        <begin position="56"/>
        <end position="84"/>
    </location>
</feature>
<dbReference type="RefSeq" id="WP_267612435.1">
    <property type="nucleotide sequence ID" value="NZ_JAOVZQ010000001.1"/>
</dbReference>
<accession>A0ABT3YFP4</accession>
<comment type="caution">
    <text evidence="2">The sequence shown here is derived from an EMBL/GenBank/DDBJ whole genome shotgun (WGS) entry which is preliminary data.</text>
</comment>
<sequence length="128" mass="13417">MNTRPLEFAMDRRHIIIVALKPGSAFFGSTQMSHSASPSPANFSGGSPAALPKSRFVAFLTAVGAIVLISSEIWLAAIATIWAADGLLDLAAMGDMVLIALIGPLAIWATYMTAKLAISAEMNPENAD</sequence>
<keyword evidence="3" id="KW-1185">Reference proteome</keyword>
<gene>
    <name evidence="2" type="ORF">OEG82_10685</name>
</gene>
<keyword evidence="1" id="KW-1133">Transmembrane helix</keyword>
<dbReference type="Proteomes" id="UP001081283">
    <property type="component" value="Unassembled WGS sequence"/>
</dbReference>
<feature type="transmembrane region" description="Helical" evidence="1">
    <location>
        <begin position="90"/>
        <end position="111"/>
    </location>
</feature>
<keyword evidence="1" id="KW-0812">Transmembrane</keyword>
<evidence type="ECO:0000313" key="2">
    <source>
        <dbReference type="EMBL" id="MCY0094487.1"/>
    </source>
</evidence>
<reference evidence="2" key="1">
    <citation type="submission" date="2022-10" db="EMBL/GenBank/DDBJ databases">
        <title>Hoeflea sp. J2-29, isolated from marine algae.</title>
        <authorList>
            <person name="Kristyanto S."/>
            <person name="Kim J.M."/>
            <person name="Jeon C.O."/>
        </authorList>
    </citation>
    <scope>NUCLEOTIDE SEQUENCE</scope>
    <source>
        <strain evidence="2">J2-29</strain>
    </source>
</reference>
<proteinExistence type="predicted"/>
<evidence type="ECO:0000256" key="1">
    <source>
        <dbReference type="SAM" id="Phobius"/>
    </source>
</evidence>
<keyword evidence="1" id="KW-0472">Membrane</keyword>
<evidence type="ECO:0000313" key="3">
    <source>
        <dbReference type="Proteomes" id="UP001081283"/>
    </source>
</evidence>
<dbReference type="EMBL" id="JAOVZQ010000001">
    <property type="protein sequence ID" value="MCY0094487.1"/>
    <property type="molecule type" value="Genomic_DNA"/>
</dbReference>
<organism evidence="2 3">
    <name type="scientific">Hoeflea ulvae</name>
    <dbReference type="NCBI Taxonomy" id="2983764"/>
    <lineage>
        <taxon>Bacteria</taxon>
        <taxon>Pseudomonadati</taxon>
        <taxon>Pseudomonadota</taxon>
        <taxon>Alphaproteobacteria</taxon>
        <taxon>Hyphomicrobiales</taxon>
        <taxon>Rhizobiaceae</taxon>
        <taxon>Hoeflea</taxon>
    </lineage>
</organism>
<name>A0ABT3YFP4_9HYPH</name>